<keyword evidence="8" id="KW-0963">Cytoplasm</keyword>
<feature type="binding site" evidence="8">
    <location>
        <position position="244"/>
    </location>
    <ligand>
        <name>Mn(2+)</name>
        <dbReference type="ChEBI" id="CHEBI:29035"/>
        <label>1</label>
    </ligand>
</feature>
<evidence type="ECO:0000256" key="6">
    <source>
        <dbReference type="ARBA" id="ARBA00022801"/>
    </source>
</evidence>
<feature type="binding site" evidence="8">
    <location>
        <position position="323"/>
    </location>
    <ligand>
        <name>Mn(2+)</name>
        <dbReference type="ChEBI" id="CHEBI:29035"/>
        <label>1</label>
    </ligand>
</feature>
<keyword evidence="4 8" id="KW-0031">Aminopeptidase</keyword>
<feature type="binding site" evidence="8">
    <location>
        <position position="323"/>
    </location>
    <ligand>
        <name>Mn(2+)</name>
        <dbReference type="ChEBI" id="CHEBI:29035"/>
        <label>2</label>
    </ligand>
</feature>
<evidence type="ECO:0000259" key="9">
    <source>
        <dbReference type="PROSITE" id="PS00631"/>
    </source>
</evidence>
<dbReference type="PRINTS" id="PR00481">
    <property type="entry name" value="LAMNOPPTDASE"/>
</dbReference>
<dbReference type="EMBL" id="JAKOOW010000006">
    <property type="protein sequence ID" value="MCG6503271.1"/>
    <property type="molecule type" value="Genomic_DNA"/>
</dbReference>
<dbReference type="PANTHER" id="PTHR11963">
    <property type="entry name" value="LEUCINE AMINOPEPTIDASE-RELATED"/>
    <property type="match status" value="1"/>
</dbReference>
<comment type="cofactor">
    <cofactor evidence="8">
        <name>Mn(2+)</name>
        <dbReference type="ChEBI" id="CHEBI:29035"/>
    </cofactor>
    <text evidence="8">Binds 2 manganese ions per subunit.</text>
</comment>
<evidence type="ECO:0000256" key="7">
    <source>
        <dbReference type="ARBA" id="ARBA00023211"/>
    </source>
</evidence>
<protein>
    <recommendedName>
        <fullName evidence="8">Probable cytosol aminopeptidase</fullName>
        <ecNumber evidence="8">3.4.11.1</ecNumber>
    </recommendedName>
    <alternativeName>
        <fullName evidence="8">Leucine aminopeptidase</fullName>
        <shortName evidence="8">LAP</shortName>
        <ecNumber evidence="8">3.4.11.10</ecNumber>
    </alternativeName>
    <alternativeName>
        <fullName evidence="8">Leucyl aminopeptidase</fullName>
    </alternativeName>
</protein>
<dbReference type="RefSeq" id="WP_238745463.1">
    <property type="nucleotide sequence ID" value="NZ_JAKOOW010000006.1"/>
</dbReference>
<keyword evidence="5 8" id="KW-0645">Protease</keyword>
<dbReference type="PROSITE" id="PS00631">
    <property type="entry name" value="CYTOSOL_AP"/>
    <property type="match status" value="1"/>
</dbReference>
<evidence type="ECO:0000313" key="11">
    <source>
        <dbReference type="Proteomes" id="UP001298424"/>
    </source>
</evidence>
<dbReference type="Gene3D" id="3.40.220.10">
    <property type="entry name" value="Leucine Aminopeptidase, subunit E, domain 1"/>
    <property type="match status" value="1"/>
</dbReference>
<comment type="subcellular location">
    <subcellularLocation>
        <location evidence="8">Cytoplasm</location>
    </subcellularLocation>
</comment>
<sequence length="468" mass="48883">MRFTVASHSRADAAQLSVCTPARLAAGETAALLAAKLDDKTSFAAAQIALSGSLKAAALLRLADDNIETLQKGAKEAAAWAQKQDALSIDLGALDAAAAARAAAALLLALGEAVYRFDHFKAEKQPAALAEAEFVHADTAALQAALGEADALLYGINLCKDLGNMPPNVCTPTYLAERGKTEAEQFGASAKILGGDYIRENMPSFWSVAKGSVQEPKLLELSWQGAANAEEAPVVLVGKGLTFDSGGISLKPGEGMDEMKYDMCGAASVIGTFVAAAKARLPINLRAVVATCENMPDGGSCKPGDIVATMNGTTVENLNTDAEGRLVLCDALTYSEQFQPAAVIDVATLTGACIIALGHIASGLMANHQPLADSLAAAAKNCNDKVWQLPLFAEYKEQLKSNFADLQNIGGRPAGTITAATFLAHFAQNYHWAHLDIAGTAWKSGKEKGATGRPVPLLMQFLRERAAA</sequence>
<keyword evidence="11" id="KW-1185">Reference proteome</keyword>
<dbReference type="PANTHER" id="PTHR11963:SF23">
    <property type="entry name" value="CYTOSOL AMINOPEPTIDASE"/>
    <property type="match status" value="1"/>
</dbReference>
<dbReference type="EC" id="3.4.11.1" evidence="8"/>
<dbReference type="InterPro" id="IPR043472">
    <property type="entry name" value="Macro_dom-like"/>
</dbReference>
<evidence type="ECO:0000256" key="1">
    <source>
        <dbReference type="ARBA" id="ARBA00000135"/>
    </source>
</evidence>
<feature type="active site" evidence="8">
    <location>
        <position position="251"/>
    </location>
</feature>
<feature type="binding site" evidence="8">
    <location>
        <position position="239"/>
    </location>
    <ligand>
        <name>Mn(2+)</name>
        <dbReference type="ChEBI" id="CHEBI:29035"/>
        <label>2</label>
    </ligand>
</feature>
<comment type="similarity">
    <text evidence="3 8">Belongs to the peptidase M17 family.</text>
</comment>
<keyword evidence="7 8" id="KW-0464">Manganese</keyword>
<evidence type="ECO:0000313" key="10">
    <source>
        <dbReference type="EMBL" id="MCG6503271.1"/>
    </source>
</evidence>
<keyword evidence="8" id="KW-0479">Metal-binding</keyword>
<dbReference type="GO" id="GO:0004177">
    <property type="term" value="F:aminopeptidase activity"/>
    <property type="evidence" value="ECO:0007669"/>
    <property type="project" value="UniProtKB-KW"/>
</dbReference>
<comment type="caution">
    <text evidence="10">The sequence shown here is derived from an EMBL/GenBank/DDBJ whole genome shotgun (WGS) entry which is preliminary data.</text>
</comment>
<dbReference type="EC" id="3.4.11.10" evidence="8"/>
<dbReference type="InterPro" id="IPR011356">
    <property type="entry name" value="Leucine_aapep/pepB"/>
</dbReference>
<feature type="domain" description="Cytosol aminopeptidase" evidence="9">
    <location>
        <begin position="319"/>
        <end position="326"/>
    </location>
</feature>
<comment type="function">
    <text evidence="8">Presumably involved in the processing and regular turnover of intracellular proteins. Catalyzes the removal of unsubstituted N-terminal amino acids from various peptides.</text>
</comment>
<dbReference type="Gene3D" id="3.40.630.10">
    <property type="entry name" value="Zn peptidases"/>
    <property type="match status" value="1"/>
</dbReference>
<organism evidence="10 11">
    <name type="scientific">Kingella pumchi</name>
    <dbReference type="NCBI Taxonomy" id="2779506"/>
    <lineage>
        <taxon>Bacteria</taxon>
        <taxon>Pseudomonadati</taxon>
        <taxon>Pseudomonadota</taxon>
        <taxon>Betaproteobacteria</taxon>
        <taxon>Neisseriales</taxon>
        <taxon>Neisseriaceae</taxon>
        <taxon>Kingella</taxon>
    </lineage>
</organism>
<evidence type="ECO:0000256" key="2">
    <source>
        <dbReference type="ARBA" id="ARBA00000967"/>
    </source>
</evidence>
<feature type="active site" evidence="8">
    <location>
        <position position="325"/>
    </location>
</feature>
<dbReference type="SUPFAM" id="SSF53187">
    <property type="entry name" value="Zn-dependent exopeptidases"/>
    <property type="match status" value="1"/>
</dbReference>
<dbReference type="InterPro" id="IPR023042">
    <property type="entry name" value="Peptidase_M17_leu_NH2_pept"/>
</dbReference>
<comment type="catalytic activity">
    <reaction evidence="1 8">
        <text>Release of an N-terminal amino acid, Xaa-|-Yaa-, in which Xaa is preferably Leu, but may be other amino acids including Pro although not Arg or Lys, and Yaa may be Pro. Amino acid amides and methyl esters are also readily hydrolyzed, but rates on arylamides are exceedingly low.</text>
        <dbReference type="EC" id="3.4.11.1"/>
    </reaction>
</comment>
<accession>A0ABS9NKF2</accession>
<reference evidence="10 11" key="1">
    <citation type="submission" date="2022-02" db="EMBL/GenBank/DDBJ databases">
        <title>Genome sequence data of Kingella unionensis sp. nov. strain CICC 24913 (CCUG 75125).</title>
        <authorList>
            <person name="Xiao M."/>
        </authorList>
    </citation>
    <scope>NUCLEOTIDE SEQUENCE [LARGE SCALE GENOMIC DNA]</scope>
    <source>
        <strain evidence="10 11">CICC 24913</strain>
    </source>
</reference>
<dbReference type="HAMAP" id="MF_00181">
    <property type="entry name" value="Cytosol_peptidase_M17"/>
    <property type="match status" value="1"/>
</dbReference>
<dbReference type="Proteomes" id="UP001298424">
    <property type="component" value="Unassembled WGS sequence"/>
</dbReference>
<comment type="catalytic activity">
    <reaction evidence="2 8">
        <text>Release of an N-terminal amino acid, preferentially leucine, but not glutamic or aspartic acids.</text>
        <dbReference type="EC" id="3.4.11.10"/>
    </reaction>
</comment>
<feature type="binding site" evidence="8">
    <location>
        <position position="262"/>
    </location>
    <ligand>
        <name>Mn(2+)</name>
        <dbReference type="ChEBI" id="CHEBI:29035"/>
        <label>2</label>
    </ligand>
</feature>
<dbReference type="Pfam" id="PF00883">
    <property type="entry name" value="Peptidase_M17"/>
    <property type="match status" value="1"/>
</dbReference>
<feature type="binding site" evidence="8">
    <location>
        <position position="321"/>
    </location>
    <ligand>
        <name>Mn(2+)</name>
        <dbReference type="ChEBI" id="CHEBI:29035"/>
        <label>1</label>
    </ligand>
</feature>
<proteinExistence type="inferred from homology"/>
<evidence type="ECO:0000256" key="5">
    <source>
        <dbReference type="ARBA" id="ARBA00022670"/>
    </source>
</evidence>
<keyword evidence="6 8" id="KW-0378">Hydrolase</keyword>
<name>A0ABS9NKF2_9NEIS</name>
<evidence type="ECO:0000256" key="3">
    <source>
        <dbReference type="ARBA" id="ARBA00009528"/>
    </source>
</evidence>
<feature type="binding site" evidence="8">
    <location>
        <position position="244"/>
    </location>
    <ligand>
        <name>Mn(2+)</name>
        <dbReference type="ChEBI" id="CHEBI:29035"/>
        <label>2</label>
    </ligand>
</feature>
<dbReference type="InterPro" id="IPR000819">
    <property type="entry name" value="Peptidase_M17_C"/>
</dbReference>
<dbReference type="NCBIfam" id="NF002074">
    <property type="entry name" value="PRK00913.1-4"/>
    <property type="match status" value="1"/>
</dbReference>
<gene>
    <name evidence="8" type="primary">pepA</name>
    <name evidence="10" type="ORF">MB824_01990</name>
</gene>
<evidence type="ECO:0000256" key="4">
    <source>
        <dbReference type="ARBA" id="ARBA00022438"/>
    </source>
</evidence>
<dbReference type="CDD" id="cd00433">
    <property type="entry name" value="Peptidase_M17"/>
    <property type="match status" value="1"/>
</dbReference>
<evidence type="ECO:0000256" key="8">
    <source>
        <dbReference type="HAMAP-Rule" id="MF_00181"/>
    </source>
</evidence>